<dbReference type="EMBL" id="JBICRM010000015">
    <property type="protein sequence ID" value="MFG1706320.1"/>
    <property type="molecule type" value="Genomic_DNA"/>
</dbReference>
<organism evidence="2 3">
    <name type="scientific">Nonomuraea marmarensis</name>
    <dbReference type="NCBI Taxonomy" id="3351344"/>
    <lineage>
        <taxon>Bacteria</taxon>
        <taxon>Bacillati</taxon>
        <taxon>Actinomycetota</taxon>
        <taxon>Actinomycetes</taxon>
        <taxon>Streptosporangiales</taxon>
        <taxon>Streptosporangiaceae</taxon>
        <taxon>Nonomuraea</taxon>
    </lineage>
</organism>
<feature type="domain" description="NAD(P)-binding" evidence="1">
    <location>
        <begin position="10"/>
        <end position="170"/>
    </location>
</feature>
<dbReference type="InterPro" id="IPR036291">
    <property type="entry name" value="NAD(P)-bd_dom_sf"/>
</dbReference>
<dbReference type="InterPro" id="IPR016040">
    <property type="entry name" value="NAD(P)-bd_dom"/>
</dbReference>
<keyword evidence="3" id="KW-1185">Reference proteome</keyword>
<dbReference type="RefSeq" id="WP_393169074.1">
    <property type="nucleotide sequence ID" value="NZ_JBICRM010000015.1"/>
</dbReference>
<protein>
    <submittedName>
        <fullName evidence="2">NAD(P)H-binding protein</fullName>
    </submittedName>
</protein>
<dbReference type="Gene3D" id="3.90.25.10">
    <property type="entry name" value="UDP-galactose 4-epimerase, domain 1"/>
    <property type="match status" value="1"/>
</dbReference>
<proteinExistence type="predicted"/>
<dbReference type="PANTHER" id="PTHR43162">
    <property type="match status" value="1"/>
</dbReference>
<dbReference type="PANTHER" id="PTHR43162:SF1">
    <property type="entry name" value="PRESTALK A DIFFERENTIATION PROTEIN A"/>
    <property type="match status" value="1"/>
</dbReference>
<gene>
    <name evidence="2" type="ORF">ACFLIM_24295</name>
</gene>
<sequence>MTAEPIVVVGATGKTGRRVTSLLRQRDADVRAASRRGPTRFDWNDPGTWEPAVRGAGAAFLVDSQGADAPAQLRAFGKFALANGMRRLVLLSSRDWAVSGGDEALASERAIQESGAEWTILRATWFAQNFSEDPLLSDPIMAGEVRLPTGDGLEPFIDADDIADVAVATLVEDGHAQQVYELSGPRLLSFGAAVAEIARATGRDIAYVPVTPEEYAAHLTGRGGAPDHVELANTLFGWIRDGHNAHLSDGVRRVLGREPRDFTDYVKATAATGIWNP</sequence>
<evidence type="ECO:0000313" key="2">
    <source>
        <dbReference type="EMBL" id="MFG1706320.1"/>
    </source>
</evidence>
<dbReference type="Pfam" id="PF13460">
    <property type="entry name" value="NAD_binding_10"/>
    <property type="match status" value="1"/>
</dbReference>
<evidence type="ECO:0000313" key="3">
    <source>
        <dbReference type="Proteomes" id="UP001603978"/>
    </source>
</evidence>
<comment type="caution">
    <text evidence="2">The sequence shown here is derived from an EMBL/GenBank/DDBJ whole genome shotgun (WGS) entry which is preliminary data.</text>
</comment>
<dbReference type="InterPro" id="IPR051604">
    <property type="entry name" value="Ergot_Alk_Oxidoreductase"/>
</dbReference>
<accession>A0ABW7AJ40</accession>
<dbReference type="Gene3D" id="3.40.50.720">
    <property type="entry name" value="NAD(P)-binding Rossmann-like Domain"/>
    <property type="match status" value="1"/>
</dbReference>
<dbReference type="SUPFAM" id="SSF51735">
    <property type="entry name" value="NAD(P)-binding Rossmann-fold domains"/>
    <property type="match status" value="1"/>
</dbReference>
<dbReference type="Proteomes" id="UP001603978">
    <property type="component" value="Unassembled WGS sequence"/>
</dbReference>
<evidence type="ECO:0000259" key="1">
    <source>
        <dbReference type="Pfam" id="PF13460"/>
    </source>
</evidence>
<reference evidence="2 3" key="1">
    <citation type="submission" date="2024-10" db="EMBL/GenBank/DDBJ databases">
        <authorList>
            <person name="Topkara A.R."/>
            <person name="Saygin H."/>
        </authorList>
    </citation>
    <scope>NUCLEOTIDE SEQUENCE [LARGE SCALE GENOMIC DNA]</scope>
    <source>
        <strain evidence="2 3">M3C6</strain>
    </source>
</reference>
<name>A0ABW7AJ40_9ACTN</name>